<dbReference type="GO" id="GO:0022857">
    <property type="term" value="F:transmembrane transporter activity"/>
    <property type="evidence" value="ECO:0007669"/>
    <property type="project" value="InterPro"/>
</dbReference>
<organism evidence="7 8">
    <name type="scientific">Hirsutella rhossiliensis</name>
    <dbReference type="NCBI Taxonomy" id="111463"/>
    <lineage>
        <taxon>Eukaryota</taxon>
        <taxon>Fungi</taxon>
        <taxon>Dikarya</taxon>
        <taxon>Ascomycota</taxon>
        <taxon>Pezizomycotina</taxon>
        <taxon>Sordariomycetes</taxon>
        <taxon>Hypocreomycetidae</taxon>
        <taxon>Hypocreales</taxon>
        <taxon>Ophiocordycipitaceae</taxon>
        <taxon>Hirsutella</taxon>
    </lineage>
</organism>
<evidence type="ECO:0000256" key="5">
    <source>
        <dbReference type="SAM" id="Phobius"/>
    </source>
</evidence>
<dbReference type="SUPFAM" id="SSF103473">
    <property type="entry name" value="MFS general substrate transporter"/>
    <property type="match status" value="1"/>
</dbReference>
<proteinExistence type="predicted"/>
<dbReference type="Pfam" id="PF07690">
    <property type="entry name" value="MFS_1"/>
    <property type="match status" value="1"/>
</dbReference>
<dbReference type="RefSeq" id="XP_044715559.1">
    <property type="nucleotide sequence ID" value="XM_044869210.1"/>
</dbReference>
<keyword evidence="2 5" id="KW-0812">Transmembrane</keyword>
<protein>
    <submittedName>
        <fullName evidence="7">Major facilitator superfamily domain-containing protein</fullName>
    </submittedName>
</protein>
<evidence type="ECO:0000313" key="8">
    <source>
        <dbReference type="Proteomes" id="UP000824596"/>
    </source>
</evidence>
<evidence type="ECO:0000256" key="2">
    <source>
        <dbReference type="ARBA" id="ARBA00022692"/>
    </source>
</evidence>
<dbReference type="OrthoDB" id="4919761at2759"/>
<comment type="subcellular location">
    <subcellularLocation>
        <location evidence="1">Membrane</location>
        <topology evidence="1">Multi-pass membrane protein</topology>
    </subcellularLocation>
</comment>
<dbReference type="PANTHER" id="PTHR23501">
    <property type="entry name" value="MAJOR FACILITATOR SUPERFAMILY"/>
    <property type="match status" value="1"/>
</dbReference>
<name>A0A9P8MMU6_9HYPO</name>
<dbReference type="Proteomes" id="UP000824596">
    <property type="component" value="Unassembled WGS sequence"/>
</dbReference>
<keyword evidence="3 5" id="KW-1133">Transmembrane helix</keyword>
<evidence type="ECO:0000256" key="3">
    <source>
        <dbReference type="ARBA" id="ARBA00022989"/>
    </source>
</evidence>
<evidence type="ECO:0000313" key="7">
    <source>
        <dbReference type="EMBL" id="KAH0958045.1"/>
    </source>
</evidence>
<evidence type="ECO:0000256" key="4">
    <source>
        <dbReference type="ARBA" id="ARBA00023136"/>
    </source>
</evidence>
<feature type="transmembrane region" description="Helical" evidence="5">
    <location>
        <begin position="65"/>
        <end position="84"/>
    </location>
</feature>
<dbReference type="PANTHER" id="PTHR23501:SF43">
    <property type="entry name" value="MULTIDRUG TRANSPORTER, PUTATIVE (AFU_ORTHOLOGUE AFUA_6G03040)-RELATED"/>
    <property type="match status" value="1"/>
</dbReference>
<keyword evidence="4 5" id="KW-0472">Membrane</keyword>
<dbReference type="GeneID" id="68359868"/>
<gene>
    <name evidence="7" type="ORF">HRG_10740</name>
</gene>
<dbReference type="InterPro" id="IPR020846">
    <property type="entry name" value="MFS_dom"/>
</dbReference>
<comment type="caution">
    <text evidence="7">The sequence shown here is derived from an EMBL/GenBank/DDBJ whole genome shotgun (WGS) entry which is preliminary data.</text>
</comment>
<accession>A0A9P8MMU6</accession>
<dbReference type="Gene3D" id="1.20.1720.10">
    <property type="entry name" value="Multidrug resistance protein D"/>
    <property type="match status" value="1"/>
</dbReference>
<sequence length="165" mass="17781">MKRPPFEPRTSPQRSDVDTKPFLGPAAYFHLVTLRLCLYLVNVEVTTLSTSLVAITNDLDGFCQIGWLVSGYLVTYSPFIVLLAKLSDLLGRKSSIIGAVGFFTCFSAGCGVAQSMPALLACRALKGIGAAECHSMAMIAFFEAGPPRCEHDVGGDSFSIFHQEP</sequence>
<evidence type="ECO:0000259" key="6">
    <source>
        <dbReference type="PROSITE" id="PS50850"/>
    </source>
</evidence>
<feature type="domain" description="Major facilitator superfamily (MFS) profile" evidence="6">
    <location>
        <begin position="30"/>
        <end position="165"/>
    </location>
</feature>
<dbReference type="GO" id="GO:0005886">
    <property type="term" value="C:plasma membrane"/>
    <property type="evidence" value="ECO:0007669"/>
    <property type="project" value="TreeGrafter"/>
</dbReference>
<reference evidence="7" key="1">
    <citation type="submission" date="2021-09" db="EMBL/GenBank/DDBJ databases">
        <title>A high-quality genome of the endoparasitic fungus Hirsutella rhossiliensis with a comparison of Hirsutella genomes reveals transposable elements contributing to genome size variation.</title>
        <authorList>
            <person name="Lin R."/>
            <person name="Jiao Y."/>
            <person name="Sun X."/>
            <person name="Ling J."/>
            <person name="Xie B."/>
            <person name="Cheng X."/>
        </authorList>
    </citation>
    <scope>NUCLEOTIDE SEQUENCE</scope>
    <source>
        <strain evidence="7">HR02</strain>
    </source>
</reference>
<dbReference type="EMBL" id="JAIZPD010000017">
    <property type="protein sequence ID" value="KAH0958045.1"/>
    <property type="molecule type" value="Genomic_DNA"/>
</dbReference>
<dbReference type="PROSITE" id="PS50850">
    <property type="entry name" value="MFS"/>
    <property type="match status" value="1"/>
</dbReference>
<dbReference type="InterPro" id="IPR005829">
    <property type="entry name" value="Sugar_transporter_CS"/>
</dbReference>
<keyword evidence="8" id="KW-1185">Reference proteome</keyword>
<evidence type="ECO:0000256" key="1">
    <source>
        <dbReference type="ARBA" id="ARBA00004141"/>
    </source>
</evidence>
<dbReference type="PROSITE" id="PS00216">
    <property type="entry name" value="SUGAR_TRANSPORT_1"/>
    <property type="match status" value="1"/>
</dbReference>
<feature type="transmembrane region" description="Helical" evidence="5">
    <location>
        <begin position="96"/>
        <end position="116"/>
    </location>
</feature>
<dbReference type="AlphaFoldDB" id="A0A9P8MMU6"/>
<dbReference type="InterPro" id="IPR036259">
    <property type="entry name" value="MFS_trans_sf"/>
</dbReference>
<dbReference type="InterPro" id="IPR011701">
    <property type="entry name" value="MFS"/>
</dbReference>